<dbReference type="InterPro" id="IPR007263">
    <property type="entry name" value="DCC1-like"/>
</dbReference>
<dbReference type="Proteomes" id="UP000298111">
    <property type="component" value="Unassembled WGS sequence"/>
</dbReference>
<dbReference type="Pfam" id="PF04134">
    <property type="entry name" value="DCC1-like"/>
    <property type="match status" value="1"/>
</dbReference>
<dbReference type="GO" id="GO:0015035">
    <property type="term" value="F:protein-disulfide reductase activity"/>
    <property type="evidence" value="ECO:0007669"/>
    <property type="project" value="InterPro"/>
</dbReference>
<proteinExistence type="predicted"/>
<evidence type="ECO:0000313" key="1">
    <source>
        <dbReference type="EMBL" id="TGG77281.1"/>
    </source>
</evidence>
<evidence type="ECO:0000313" key="2">
    <source>
        <dbReference type="Proteomes" id="UP000298111"/>
    </source>
</evidence>
<accession>A0A6C1C6L5</accession>
<name>A0A6C1C6L5_9ACTN</name>
<reference evidence="1 2" key="1">
    <citation type="submission" date="2018-10" db="EMBL/GenBank/DDBJ databases">
        <title>Isolation of pseudouridimycin from Streptomyces albus DSM 40763.</title>
        <authorList>
            <person name="Rosenqvist P."/>
            <person name="Metsae-Ketelae M."/>
            <person name="Virta P."/>
        </authorList>
    </citation>
    <scope>NUCLEOTIDE SEQUENCE [LARGE SCALE GENOMIC DNA]</scope>
    <source>
        <strain evidence="1 2">DSM 40763</strain>
    </source>
</reference>
<dbReference type="GeneID" id="75183410"/>
<gene>
    <name evidence="1" type="ORF">D8771_27650</name>
</gene>
<protein>
    <submittedName>
        <fullName evidence="1">DUF393 domain-containing protein</fullName>
    </submittedName>
</protein>
<dbReference type="AlphaFoldDB" id="A0A6C1C6L5"/>
<dbReference type="EMBL" id="RCIY01000095">
    <property type="protein sequence ID" value="TGG77281.1"/>
    <property type="molecule type" value="Genomic_DNA"/>
</dbReference>
<sequence>MRERPLLVYDGDCGFCTSAVRFGERRVRPRCEPVPWQFTDLDALGVTTDRAEHEVLWVTPAGTVYGGARAVAKALLSAPGAWPLLGALMMLRPLRWAADGLYRLVAANRHRLPGGTPACAAPPRTPRGRTPS</sequence>
<organism evidence="1 2">
    <name type="scientific">Streptomyces albus</name>
    <dbReference type="NCBI Taxonomy" id="1888"/>
    <lineage>
        <taxon>Bacteria</taxon>
        <taxon>Bacillati</taxon>
        <taxon>Actinomycetota</taxon>
        <taxon>Actinomycetes</taxon>
        <taxon>Kitasatosporales</taxon>
        <taxon>Streptomycetaceae</taxon>
        <taxon>Streptomyces</taxon>
    </lineage>
</organism>
<dbReference type="RefSeq" id="WP_030407185.1">
    <property type="nucleotide sequence ID" value="NZ_BNEJ01000020.1"/>
</dbReference>
<comment type="caution">
    <text evidence="1">The sequence shown here is derived from an EMBL/GenBank/DDBJ whole genome shotgun (WGS) entry which is preliminary data.</text>
</comment>